<dbReference type="InterPro" id="IPR000719">
    <property type="entry name" value="Prot_kinase_dom"/>
</dbReference>
<evidence type="ECO:0000256" key="3">
    <source>
        <dbReference type="ARBA" id="ARBA00022777"/>
    </source>
</evidence>
<feature type="domain" description="Protein kinase" evidence="7">
    <location>
        <begin position="92"/>
        <end position="363"/>
    </location>
</feature>
<dbReference type="InterPro" id="IPR016187">
    <property type="entry name" value="CTDL_fold"/>
</dbReference>
<feature type="compositionally biased region" description="Basic and acidic residues" evidence="6">
    <location>
        <begin position="1"/>
        <end position="13"/>
    </location>
</feature>
<dbReference type="SMART" id="SM00220">
    <property type="entry name" value="S_TKc"/>
    <property type="match status" value="1"/>
</dbReference>
<feature type="binding site" evidence="5">
    <location>
        <position position="121"/>
    </location>
    <ligand>
        <name>ATP</name>
        <dbReference type="ChEBI" id="CHEBI:30616"/>
    </ligand>
</feature>
<dbReference type="InterPro" id="IPR011009">
    <property type="entry name" value="Kinase-like_dom_sf"/>
</dbReference>
<name>A0AAU7CCN5_9BACT</name>
<dbReference type="InterPro" id="IPR017441">
    <property type="entry name" value="Protein_kinase_ATP_BS"/>
</dbReference>
<dbReference type="InterPro" id="IPR005532">
    <property type="entry name" value="SUMF_dom"/>
</dbReference>
<keyword evidence="3 8" id="KW-0418">Kinase</keyword>
<dbReference type="InterPro" id="IPR042095">
    <property type="entry name" value="SUMF_sf"/>
</dbReference>
<dbReference type="InterPro" id="IPR008271">
    <property type="entry name" value="Ser/Thr_kinase_AS"/>
</dbReference>
<evidence type="ECO:0000256" key="5">
    <source>
        <dbReference type="PROSITE-ProRule" id="PRU10141"/>
    </source>
</evidence>
<sequence length="754" mass="82932">MADRRELPDEARVRRTSHVPPTDMPTTQPAGPPFVEMHPSEASSGSLPPTRTQEPPTPSTGATLSLYATPRMDDPRAAIGSSEQVRILFGKYLVVRKLGEGAMGEVWLVRHRDLGAERALKLINLGRFSDPEMRARARREARAMGLFSHPNAVAVHDANADGDLAYIEMEYIRGRSLNKVLEPGVPMPLDWVARMVEQLCAVLEVAHAHGIVHRDLKPSNMMLLDSQPEGREHLKILDFGIAKILHADEQGHEDLQTRSGATIGTPAYMSPEQINSEANQIDGRSDLYSVGVILFEMLTGRRPFTSASFKLTYDHLHTPPPCFSEVNATIRIPEAVEKLVLRCLDKDPALRPQSARELGDEFRRLATPPKPPEPIATPLPTRRGLLGALLLVAGLAIGIAVWVSMRPHPFNIHAAQPDLSLPAGGSATITILAEGDRPKHVDYQADVTPPGISVTKAGGKSSTGVQQFALAIGPNVVPGVTVLSFRAHTGTSKFKTNVRLTVEAPKVELPDDFVPAPGSVLIQDHDRIFHSQIFKNLGDNAKVEFLFIKRNQSDEPASFYIMKDKISNRVFARFAAKEPKLLKGTAWRMPPGKGQNLPAFNVTAEEACRFAHWLGRDRAKVRLPRVEQWDKASGCYDVTTQQGPFVEPWKPGDLTIAVGRDSPAPVGSSSHDLSPLGCRDMAGNGMEWTRNSTIEGKMLPFPEGSFDPVLLRGRSFKLSSPLLYKDLRDVDERMNWDADKGESDIGFRLVIDDL</sequence>
<dbReference type="CDD" id="cd14014">
    <property type="entry name" value="STKc_PknB_like"/>
    <property type="match status" value="1"/>
</dbReference>
<dbReference type="Gene3D" id="3.30.200.20">
    <property type="entry name" value="Phosphorylase Kinase, domain 1"/>
    <property type="match status" value="1"/>
</dbReference>
<keyword evidence="1 8" id="KW-0808">Transferase</keyword>
<dbReference type="PANTHER" id="PTHR43289">
    <property type="entry name" value="MITOGEN-ACTIVATED PROTEIN KINASE KINASE KINASE 20-RELATED"/>
    <property type="match status" value="1"/>
</dbReference>
<feature type="compositionally biased region" description="Polar residues" evidence="6">
    <location>
        <begin position="41"/>
        <end position="63"/>
    </location>
</feature>
<dbReference type="PANTHER" id="PTHR43289:SF6">
    <property type="entry name" value="SERINE_THREONINE-PROTEIN KINASE NEKL-3"/>
    <property type="match status" value="1"/>
</dbReference>
<gene>
    <name evidence="8" type="ORF">V5E97_33735</name>
</gene>
<dbReference type="Pfam" id="PF03781">
    <property type="entry name" value="FGE-sulfatase"/>
    <property type="match status" value="1"/>
</dbReference>
<evidence type="ECO:0000256" key="6">
    <source>
        <dbReference type="SAM" id="MobiDB-lite"/>
    </source>
</evidence>
<dbReference type="PROSITE" id="PS00107">
    <property type="entry name" value="PROTEIN_KINASE_ATP"/>
    <property type="match status" value="1"/>
</dbReference>
<dbReference type="SUPFAM" id="SSF56436">
    <property type="entry name" value="C-type lectin-like"/>
    <property type="match status" value="1"/>
</dbReference>
<keyword evidence="4 5" id="KW-0067">ATP-binding</keyword>
<evidence type="ECO:0000256" key="4">
    <source>
        <dbReference type="ARBA" id="ARBA00022840"/>
    </source>
</evidence>
<feature type="region of interest" description="Disordered" evidence="6">
    <location>
        <begin position="1"/>
        <end position="65"/>
    </location>
</feature>
<dbReference type="GO" id="GO:0004674">
    <property type="term" value="F:protein serine/threonine kinase activity"/>
    <property type="evidence" value="ECO:0007669"/>
    <property type="project" value="UniProtKB-EC"/>
</dbReference>
<dbReference type="SUPFAM" id="SSF56112">
    <property type="entry name" value="Protein kinase-like (PK-like)"/>
    <property type="match status" value="1"/>
</dbReference>
<accession>A0AAU7CCN5</accession>
<reference evidence="8" key="1">
    <citation type="submission" date="2024-05" db="EMBL/GenBank/DDBJ databases">
        <title>Planctomycetes of the genus Singulisphaera possess chitinolytic capabilities.</title>
        <authorList>
            <person name="Ivanova A."/>
        </authorList>
    </citation>
    <scope>NUCLEOTIDE SEQUENCE</scope>
    <source>
        <strain evidence="8">Ch08T</strain>
    </source>
</reference>
<dbReference type="Pfam" id="PF00069">
    <property type="entry name" value="Pkinase"/>
    <property type="match status" value="1"/>
</dbReference>
<keyword evidence="2 5" id="KW-0547">Nucleotide-binding</keyword>
<evidence type="ECO:0000256" key="1">
    <source>
        <dbReference type="ARBA" id="ARBA00022679"/>
    </source>
</evidence>
<protein>
    <submittedName>
        <fullName evidence="8">Bifunctional serine/threonine-protein kinase/formylglycine-generating enzyme family protein</fullName>
        <ecNumber evidence="8">2.7.11.1</ecNumber>
    </submittedName>
</protein>
<evidence type="ECO:0000256" key="2">
    <source>
        <dbReference type="ARBA" id="ARBA00022741"/>
    </source>
</evidence>
<proteinExistence type="predicted"/>
<dbReference type="PROSITE" id="PS00108">
    <property type="entry name" value="PROTEIN_KINASE_ST"/>
    <property type="match status" value="1"/>
</dbReference>
<dbReference type="Gene3D" id="3.90.1580.10">
    <property type="entry name" value="paralog of FGE (formylglycine-generating enzyme)"/>
    <property type="match status" value="1"/>
</dbReference>
<dbReference type="EC" id="2.7.11.1" evidence="8"/>
<dbReference type="Gene3D" id="1.10.510.10">
    <property type="entry name" value="Transferase(Phosphotransferase) domain 1"/>
    <property type="match status" value="1"/>
</dbReference>
<evidence type="ECO:0000313" key="8">
    <source>
        <dbReference type="EMBL" id="XBH03232.1"/>
    </source>
</evidence>
<dbReference type="RefSeq" id="WP_406695966.1">
    <property type="nucleotide sequence ID" value="NZ_CP155447.1"/>
</dbReference>
<evidence type="ECO:0000259" key="7">
    <source>
        <dbReference type="PROSITE" id="PS50011"/>
    </source>
</evidence>
<dbReference type="AlphaFoldDB" id="A0AAU7CCN5"/>
<dbReference type="EMBL" id="CP155447">
    <property type="protein sequence ID" value="XBH03232.1"/>
    <property type="molecule type" value="Genomic_DNA"/>
</dbReference>
<dbReference type="GO" id="GO:0005524">
    <property type="term" value="F:ATP binding"/>
    <property type="evidence" value="ECO:0007669"/>
    <property type="project" value="UniProtKB-UniRule"/>
</dbReference>
<organism evidence="8">
    <name type="scientific">Singulisphaera sp. Ch08</name>
    <dbReference type="NCBI Taxonomy" id="3120278"/>
    <lineage>
        <taxon>Bacteria</taxon>
        <taxon>Pseudomonadati</taxon>
        <taxon>Planctomycetota</taxon>
        <taxon>Planctomycetia</taxon>
        <taxon>Isosphaerales</taxon>
        <taxon>Isosphaeraceae</taxon>
        <taxon>Singulisphaera</taxon>
    </lineage>
</organism>
<dbReference type="PROSITE" id="PS50011">
    <property type="entry name" value="PROTEIN_KINASE_DOM"/>
    <property type="match status" value="1"/>
</dbReference>